<feature type="domain" description="ATPase AAA-type core" evidence="1">
    <location>
        <begin position="48"/>
        <end position="396"/>
    </location>
</feature>
<gene>
    <name evidence="2" type="ORF">WMG39_23160</name>
</gene>
<dbReference type="Gene3D" id="3.40.50.300">
    <property type="entry name" value="P-loop containing nucleotide triphosphate hydrolases"/>
    <property type="match status" value="1"/>
</dbReference>
<proteinExistence type="predicted"/>
<dbReference type="PANTHER" id="PTHR40396:SF1">
    <property type="entry name" value="ATPASE AAA-TYPE CORE DOMAIN-CONTAINING PROTEIN"/>
    <property type="match status" value="1"/>
</dbReference>
<dbReference type="InterPro" id="IPR003959">
    <property type="entry name" value="ATPase_AAA_core"/>
</dbReference>
<evidence type="ECO:0000313" key="3">
    <source>
        <dbReference type="Proteomes" id="UP001384579"/>
    </source>
</evidence>
<evidence type="ECO:0000313" key="2">
    <source>
        <dbReference type="EMBL" id="MEK0187723.1"/>
    </source>
</evidence>
<reference evidence="2 3" key="1">
    <citation type="journal article" date="2020" name="Harmful Algae">
        <title>Molecular and morphological characterization of a novel dihydroanatoxin-a producing Microcoleus species (cyanobacteria) from the Russian River, California, USA.</title>
        <authorList>
            <person name="Conklin K.Y."/>
            <person name="Stancheva R."/>
            <person name="Otten T.G."/>
            <person name="Fadness R."/>
            <person name="Boyer G.L."/>
            <person name="Read B."/>
            <person name="Zhang X."/>
            <person name="Sheath R.G."/>
        </authorList>
    </citation>
    <scope>NUCLEOTIDE SEQUENCE [LARGE SCALE GENOMIC DNA]</scope>
    <source>
        <strain evidence="2 3">PTRS2</strain>
    </source>
</reference>
<dbReference type="InterPro" id="IPR027417">
    <property type="entry name" value="P-loop_NTPase"/>
</dbReference>
<dbReference type="EMBL" id="JBBLXS010000419">
    <property type="protein sequence ID" value="MEK0187723.1"/>
    <property type="molecule type" value="Genomic_DNA"/>
</dbReference>
<dbReference type="RefSeq" id="WP_340524883.1">
    <property type="nucleotide sequence ID" value="NZ_JBBLXS010000419.1"/>
</dbReference>
<accession>A0ABU8YTP4</accession>
<dbReference type="PANTHER" id="PTHR40396">
    <property type="entry name" value="ATPASE-LIKE PROTEIN"/>
    <property type="match status" value="1"/>
</dbReference>
<comment type="caution">
    <text evidence="2">The sequence shown here is derived from an EMBL/GenBank/DDBJ whole genome shotgun (WGS) entry which is preliminary data.</text>
</comment>
<protein>
    <submittedName>
        <fullName evidence="2">ATP/GTP-binding protein</fullName>
    </submittedName>
</protein>
<dbReference type="Pfam" id="PF13304">
    <property type="entry name" value="AAA_21"/>
    <property type="match status" value="1"/>
</dbReference>
<dbReference type="SUPFAM" id="SSF52540">
    <property type="entry name" value="P-loop containing nucleoside triphosphate hydrolases"/>
    <property type="match status" value="1"/>
</dbReference>
<sequence>MLVQVTIENFLSFKEETTFSMVGVSSDRHHADHLAIDIAGKGRSLLPISAIYGANAAGKSNLIKAIDFAKNLIVEGTRSSQAILVAPFKLDDSTDKPSKFEFIFTHKGNLYSYGFKLNNTQIIEEWLYVTPAGKKREVPLFERSTSENKETKVEYGATLKGRSKIQEQFLDFIARGTRPNQLFLTEAVERNVETVKPVVDWFKDVLVIIPAESHLANLEFIILQNEEFTNFLSDFLKFAGTGIDSLAKEEVDLNFDRHFPDIPDTIKEKILQRFAEAPHNSAGTIESDTGQRYLLTKGIQGKLSLIQLRTQHLHSKGHLVDFSMEEESEGTQRLINLIPALFILQENTEIVILLDELDRRLHPLLSRKFIEVALSCRKLNSQSQLIFTTHDTNLLDLEMMRRDEIWFVEKNQQGASHLFSLAEFKIRPDVQIEKGYLNGRFGAIPFFGDIRNLGWLDCETELSDRHNSKNEKTQSN</sequence>
<name>A0ABU8YTP4_9CYAN</name>
<evidence type="ECO:0000259" key="1">
    <source>
        <dbReference type="Pfam" id="PF13304"/>
    </source>
</evidence>
<organism evidence="2 3">
    <name type="scientific">Microcoleus anatoxicus PTRS2</name>
    <dbReference type="NCBI Taxonomy" id="2705321"/>
    <lineage>
        <taxon>Bacteria</taxon>
        <taxon>Bacillati</taxon>
        <taxon>Cyanobacteriota</taxon>
        <taxon>Cyanophyceae</taxon>
        <taxon>Oscillatoriophycideae</taxon>
        <taxon>Oscillatoriales</taxon>
        <taxon>Microcoleaceae</taxon>
        <taxon>Microcoleus</taxon>
        <taxon>Microcoleus anatoxicus</taxon>
    </lineage>
</organism>
<keyword evidence="3" id="KW-1185">Reference proteome</keyword>
<dbReference type="Proteomes" id="UP001384579">
    <property type="component" value="Unassembled WGS sequence"/>
</dbReference>